<reference evidence="1 2" key="1">
    <citation type="submission" date="2017-06" db="EMBL/GenBank/DDBJ databases">
        <title>A platform for efficient transgenesis in Macrostomum lignano, a flatworm model organism for stem cell research.</title>
        <authorList>
            <person name="Berezikov E."/>
        </authorList>
    </citation>
    <scope>NUCLEOTIDE SEQUENCE [LARGE SCALE GENOMIC DNA]</scope>
    <source>
        <strain evidence="1">DV1</strain>
        <tissue evidence="1">Whole organism</tissue>
    </source>
</reference>
<name>A0A267GLU3_9PLAT</name>
<accession>A0A267GLU3</accession>
<dbReference type="InterPro" id="IPR036322">
    <property type="entry name" value="WD40_repeat_dom_sf"/>
</dbReference>
<dbReference type="Proteomes" id="UP000215902">
    <property type="component" value="Unassembled WGS sequence"/>
</dbReference>
<dbReference type="AlphaFoldDB" id="A0A267GLU3"/>
<dbReference type="Gene3D" id="2.130.10.10">
    <property type="entry name" value="YVTN repeat-like/Quinoprotein amine dehydrogenase"/>
    <property type="match status" value="1"/>
</dbReference>
<keyword evidence="2" id="KW-1185">Reference proteome</keyword>
<gene>
    <name evidence="1" type="ORF">BOX15_Mlig034540g1</name>
</gene>
<proteinExistence type="predicted"/>
<comment type="caution">
    <text evidence="1">The sequence shown here is derived from an EMBL/GenBank/DDBJ whole genome shotgun (WGS) entry which is preliminary data.</text>
</comment>
<organism evidence="1 2">
    <name type="scientific">Macrostomum lignano</name>
    <dbReference type="NCBI Taxonomy" id="282301"/>
    <lineage>
        <taxon>Eukaryota</taxon>
        <taxon>Metazoa</taxon>
        <taxon>Spiralia</taxon>
        <taxon>Lophotrochozoa</taxon>
        <taxon>Platyhelminthes</taxon>
        <taxon>Rhabditophora</taxon>
        <taxon>Macrostomorpha</taxon>
        <taxon>Macrostomida</taxon>
        <taxon>Macrostomidae</taxon>
        <taxon>Macrostomum</taxon>
    </lineage>
</organism>
<dbReference type="SUPFAM" id="SSF50978">
    <property type="entry name" value="WD40 repeat-like"/>
    <property type="match status" value="1"/>
</dbReference>
<protein>
    <recommendedName>
        <fullName evidence="3">CNH domain-containing protein</fullName>
    </recommendedName>
</protein>
<dbReference type="InterPro" id="IPR015943">
    <property type="entry name" value="WD40/YVTN_repeat-like_dom_sf"/>
</dbReference>
<evidence type="ECO:0008006" key="3">
    <source>
        <dbReference type="Google" id="ProtNLM"/>
    </source>
</evidence>
<sequence>MVERFKTCQPSLSAIHMDVRLLIAFVGLCYKTDGYFYSGQSLSKTCQPGFQALPRACVFVFCNSSRYPRCVSVYNFDGALLSRWSTPYEVASGELVNHLQQCFLLNGSQSLTVTDLAGTQLRTIQHVQLGSVLGMTHDMDKLYILGHSGVQFMSLETCELQTKIKISHDIKEAHSIVHRNRSLIITTSSAVYRMSLRTHQFSKLYQSGSSNIRCVAELCSEFLAVCDSDGSVKILDGNGREIKVIELVSLGANYFTRCQNCGINYRLESVRCCSFSRESTSTLLLFLSLSCTHRVLVRLCIS</sequence>
<evidence type="ECO:0000313" key="1">
    <source>
        <dbReference type="EMBL" id="PAA86988.1"/>
    </source>
</evidence>
<evidence type="ECO:0000313" key="2">
    <source>
        <dbReference type="Proteomes" id="UP000215902"/>
    </source>
</evidence>
<dbReference type="EMBL" id="NIVC01000254">
    <property type="protein sequence ID" value="PAA86988.1"/>
    <property type="molecule type" value="Genomic_DNA"/>
</dbReference>